<feature type="domain" description="DUF4982" evidence="8">
    <location>
        <begin position="622"/>
        <end position="672"/>
    </location>
</feature>
<dbReference type="Gene3D" id="2.60.120.260">
    <property type="entry name" value="Galactose-binding domain-like"/>
    <property type="match status" value="1"/>
</dbReference>
<dbReference type="Proteomes" id="UP000480425">
    <property type="component" value="Unassembled WGS sequence"/>
</dbReference>
<dbReference type="InterPro" id="IPR008979">
    <property type="entry name" value="Galactose-bd-like_sf"/>
</dbReference>
<dbReference type="GO" id="GO:0004553">
    <property type="term" value="F:hydrolase activity, hydrolyzing O-glycosyl compounds"/>
    <property type="evidence" value="ECO:0007669"/>
    <property type="project" value="InterPro"/>
</dbReference>
<dbReference type="Pfam" id="PF00703">
    <property type="entry name" value="Glyco_hydro_2"/>
    <property type="match status" value="1"/>
</dbReference>
<dbReference type="RefSeq" id="WP_153123000.1">
    <property type="nucleotide sequence ID" value="NZ_VZCB01000051.1"/>
</dbReference>
<dbReference type="Gene3D" id="3.20.20.80">
    <property type="entry name" value="Glycosidases"/>
    <property type="match status" value="1"/>
</dbReference>
<protein>
    <submittedName>
        <fullName evidence="9">DUF4982 domain-containing protein</fullName>
    </submittedName>
</protein>
<dbReference type="PANTHER" id="PTHR42732:SF1">
    <property type="entry name" value="BETA-MANNOSIDASE"/>
    <property type="match status" value="1"/>
</dbReference>
<dbReference type="InterPro" id="IPR006102">
    <property type="entry name" value="Ig-like_GH2"/>
</dbReference>
<dbReference type="GO" id="GO:0005975">
    <property type="term" value="P:carbohydrate metabolic process"/>
    <property type="evidence" value="ECO:0007669"/>
    <property type="project" value="InterPro"/>
</dbReference>
<dbReference type="SUPFAM" id="SSF49303">
    <property type="entry name" value="beta-Galactosidase/glucuronidase domain"/>
    <property type="match status" value="1"/>
</dbReference>
<evidence type="ECO:0000256" key="2">
    <source>
        <dbReference type="ARBA" id="ARBA00022801"/>
    </source>
</evidence>
<comment type="caution">
    <text evidence="9">The sequence shown here is derived from an EMBL/GenBank/DDBJ whole genome shotgun (WGS) entry which is preliminary data.</text>
</comment>
<dbReference type="InterPro" id="IPR006104">
    <property type="entry name" value="Glyco_hydro_2_N"/>
</dbReference>
<dbReference type="Pfam" id="PF11721">
    <property type="entry name" value="Malectin"/>
    <property type="match status" value="1"/>
</dbReference>
<keyword evidence="2" id="KW-0378">Hydrolase</keyword>
<comment type="similarity">
    <text evidence="1">Belongs to the glycosyl hydrolase 2 family.</text>
</comment>
<name>A0A6G1TYU9_9BACT</name>
<dbReference type="SUPFAM" id="SSF51445">
    <property type="entry name" value="(Trans)glycosidases"/>
    <property type="match status" value="1"/>
</dbReference>
<dbReference type="InterPro" id="IPR006103">
    <property type="entry name" value="Glyco_hydro_2_cat"/>
</dbReference>
<dbReference type="InterPro" id="IPR051913">
    <property type="entry name" value="GH2_Domain-Containing"/>
</dbReference>
<proteinExistence type="inferred from homology"/>
<dbReference type="InterPro" id="IPR036156">
    <property type="entry name" value="Beta-gal/glucu_dom_sf"/>
</dbReference>
<organism evidence="9 10">
    <name type="scientific">Segatella copri</name>
    <dbReference type="NCBI Taxonomy" id="165179"/>
    <lineage>
        <taxon>Bacteria</taxon>
        <taxon>Pseudomonadati</taxon>
        <taxon>Bacteroidota</taxon>
        <taxon>Bacteroidia</taxon>
        <taxon>Bacteroidales</taxon>
        <taxon>Prevotellaceae</taxon>
        <taxon>Segatella</taxon>
    </lineage>
</organism>
<feature type="domain" description="Glycoside hydrolase family 2 catalytic" evidence="5">
    <location>
        <begin position="300"/>
        <end position="599"/>
    </location>
</feature>
<dbReference type="PANTHER" id="PTHR42732">
    <property type="entry name" value="BETA-GALACTOSIDASE"/>
    <property type="match status" value="1"/>
</dbReference>
<evidence type="ECO:0000256" key="3">
    <source>
        <dbReference type="ARBA" id="ARBA00023295"/>
    </source>
</evidence>
<dbReference type="Pfam" id="PF16355">
    <property type="entry name" value="DUF4982"/>
    <property type="match status" value="1"/>
</dbReference>
<dbReference type="InterPro" id="IPR006101">
    <property type="entry name" value="Glyco_hydro_2"/>
</dbReference>
<feature type="domain" description="Glycosyl hydrolases family 2 sugar binding" evidence="6">
    <location>
        <begin position="26"/>
        <end position="171"/>
    </location>
</feature>
<sequence>MNIKNIFLTTIIGSMMTMPTMAQRKAATINDNWEFKLPTSQKWTSVNIPHTYTLDAYQGRNYYKGKAEYRRILTLAEINPDRRYFLKIDAANKAAEVKVNGKEVGCHAGGYSSFTFDITDFLNTNPARQGEKSENTIEITVDNSRQDVTPIMADFTFWGGIYRDVWLVSTPDIHFNMLNMGSDGIFVSTPIVNEKQSAVKVVSEVSNDGQKASMVELRNEIFSPDGKLLQTIKKKITLKAGETKRTALQSKPIAHPLLWTPERPTLYKVRTSIIDTKSGKVIDEKNHKVGFRWFSFDGEKGFCLNGKTYKLRGFNRHQDQAPVGVALPDEAHRRDIKLMKELGSNYIRISHYPQDDALLDACDELGLLAWEEIPIIDLVPDTPHYADNCERNLREMIRQHYNHPSIINWGYMNEILLCTPWPGTKEWPAFKERTLALAHRLEKVLKDEDPTRKSVMAFNMTNTYNEIGLNLVDVVGWNLYHGWYQGELNGFNHWCEDQHQHYPKKPMIISEWGAGSDQRLHSNSPHAFDFSIEYQQTYIEHYLPFIEEKPWISGCTYWNFIDFNVAERQESMPRVNNKGIAYNDRTLKDVAYYFKSMWRKDIPVVHIASRDWSIRTGHINEPQRIKVYSNMPEVELIVNGRSYGKKSVQNCFAVFDVVLPFGSSTLEAKGFNEVLTDYKNKVDGNTGDVMKIQYNPLPNLAKGEELAINVGSNCYFISSLSQLTWLPDQAYKPGAWGYVGAESKSTTSEIENTIDGPIYQTWREGDLEYRIDAPCGEYEVELLMADVTKPAVQLPNLLAKSNTESSSKDVRFDVSINDERKESDFTPTDGRHYRTAFKRKYIVENNRGSINIQLKSLQGKAFLNGIKIRKLN</sequence>
<dbReference type="OrthoDB" id="428577at2"/>
<keyword evidence="3" id="KW-0326">Glycosidase</keyword>
<dbReference type="EMBL" id="VZCB01000051">
    <property type="protein sequence ID" value="MQN80482.1"/>
    <property type="molecule type" value="Genomic_DNA"/>
</dbReference>
<accession>A0A6G1TYU9</accession>
<dbReference type="InterPro" id="IPR032311">
    <property type="entry name" value="DUF4982"/>
</dbReference>
<evidence type="ECO:0000259" key="6">
    <source>
        <dbReference type="Pfam" id="PF02837"/>
    </source>
</evidence>
<evidence type="ECO:0000259" key="5">
    <source>
        <dbReference type="Pfam" id="PF02836"/>
    </source>
</evidence>
<dbReference type="PRINTS" id="PR00132">
    <property type="entry name" value="GLHYDRLASE2"/>
</dbReference>
<dbReference type="AlphaFoldDB" id="A0A6G1TYU9"/>
<dbReference type="Gene3D" id="2.60.40.10">
    <property type="entry name" value="Immunoglobulins"/>
    <property type="match status" value="2"/>
</dbReference>
<dbReference type="Pfam" id="PF02836">
    <property type="entry name" value="Glyco_hydro_2_C"/>
    <property type="match status" value="1"/>
</dbReference>
<dbReference type="Gene3D" id="2.60.120.430">
    <property type="entry name" value="Galactose-binding lectin"/>
    <property type="match status" value="1"/>
</dbReference>
<reference evidence="9 10" key="1">
    <citation type="submission" date="2019-09" db="EMBL/GenBank/DDBJ databases">
        <title>Distinct polysaccharide growth profiles of human intestinal Prevotella copri isolates.</title>
        <authorList>
            <person name="Fehlner-Peach H."/>
            <person name="Magnabosco C."/>
            <person name="Raghavan V."/>
            <person name="Scher J.U."/>
            <person name="Tett A."/>
            <person name="Cox L.M."/>
            <person name="Gottsegen C."/>
            <person name="Watters A."/>
            <person name="Wiltshire- Gordon J.D."/>
            <person name="Segata N."/>
            <person name="Bonneau R."/>
            <person name="Littman D.R."/>
        </authorList>
    </citation>
    <scope>NUCLEOTIDE SEQUENCE [LARGE SCALE GENOMIC DNA]</scope>
    <source>
        <strain evidence="10">iA622</strain>
    </source>
</reference>
<evidence type="ECO:0000259" key="7">
    <source>
        <dbReference type="Pfam" id="PF11721"/>
    </source>
</evidence>
<dbReference type="InterPro" id="IPR017853">
    <property type="entry name" value="GH"/>
</dbReference>
<dbReference type="SUPFAM" id="SSF49785">
    <property type="entry name" value="Galactose-binding domain-like"/>
    <property type="match status" value="1"/>
</dbReference>
<dbReference type="Pfam" id="PF02837">
    <property type="entry name" value="Glyco_hydro_2_N"/>
    <property type="match status" value="1"/>
</dbReference>
<evidence type="ECO:0000259" key="8">
    <source>
        <dbReference type="Pfam" id="PF16355"/>
    </source>
</evidence>
<evidence type="ECO:0000259" key="4">
    <source>
        <dbReference type="Pfam" id="PF00703"/>
    </source>
</evidence>
<evidence type="ECO:0000313" key="9">
    <source>
        <dbReference type="EMBL" id="MQN80482.1"/>
    </source>
</evidence>
<feature type="domain" description="Glycoside hydrolase family 2 immunoglobulin-like beta-sandwich" evidence="4">
    <location>
        <begin position="185"/>
        <end position="292"/>
    </location>
</feature>
<dbReference type="InterPro" id="IPR013783">
    <property type="entry name" value="Ig-like_fold"/>
</dbReference>
<feature type="domain" description="Malectin" evidence="7">
    <location>
        <begin position="706"/>
        <end position="858"/>
    </location>
</feature>
<evidence type="ECO:0000256" key="1">
    <source>
        <dbReference type="ARBA" id="ARBA00007401"/>
    </source>
</evidence>
<gene>
    <name evidence="9" type="ORF">F7D73_05865</name>
</gene>
<evidence type="ECO:0000313" key="10">
    <source>
        <dbReference type="Proteomes" id="UP000480425"/>
    </source>
</evidence>
<dbReference type="InterPro" id="IPR021720">
    <property type="entry name" value="Malectin_dom"/>
</dbReference>